<dbReference type="Pfam" id="PF04408">
    <property type="entry name" value="WHD_HA2"/>
    <property type="match status" value="1"/>
</dbReference>
<dbReference type="GO" id="GO:0016787">
    <property type="term" value="F:hydrolase activity"/>
    <property type="evidence" value="ECO:0007669"/>
    <property type="project" value="UniProtKB-KW"/>
</dbReference>
<feature type="transmembrane region" description="Helical" evidence="9">
    <location>
        <begin position="43"/>
        <end position="61"/>
    </location>
</feature>
<dbReference type="GO" id="GO:0005524">
    <property type="term" value="F:ATP binding"/>
    <property type="evidence" value="ECO:0007669"/>
    <property type="project" value="UniProtKB-KW"/>
</dbReference>
<evidence type="ECO:0000256" key="6">
    <source>
        <dbReference type="ARBA" id="ARBA00022840"/>
    </source>
</evidence>
<dbReference type="SUPFAM" id="SSF52540">
    <property type="entry name" value="P-loop containing nucleoside triphosphate hydrolases"/>
    <property type="match status" value="1"/>
</dbReference>
<reference evidence="13" key="1">
    <citation type="submission" date="2022-11" db="UniProtKB">
        <authorList>
            <consortium name="WormBaseParasite"/>
        </authorList>
    </citation>
    <scope>IDENTIFICATION</scope>
</reference>
<evidence type="ECO:0000259" key="11">
    <source>
        <dbReference type="PROSITE" id="PS51194"/>
    </source>
</evidence>
<evidence type="ECO:0000313" key="12">
    <source>
        <dbReference type="Proteomes" id="UP000887572"/>
    </source>
</evidence>
<feature type="domain" description="Helicase C-terminal" evidence="11">
    <location>
        <begin position="457"/>
        <end position="629"/>
    </location>
</feature>
<dbReference type="AlphaFoldDB" id="A0A914I3A0"/>
<dbReference type="Gene3D" id="3.40.50.300">
    <property type="entry name" value="P-loop containing nucleotide triphosphate hydrolases"/>
    <property type="match status" value="2"/>
</dbReference>
<keyword evidence="12" id="KW-1185">Reference proteome</keyword>
<dbReference type="GO" id="GO:0003723">
    <property type="term" value="F:RNA binding"/>
    <property type="evidence" value="ECO:0007669"/>
    <property type="project" value="TreeGrafter"/>
</dbReference>
<dbReference type="Pfam" id="PF00270">
    <property type="entry name" value="DEAD"/>
    <property type="match status" value="1"/>
</dbReference>
<keyword evidence="7" id="KW-0508">mRNA splicing</keyword>
<dbReference type="InterPro" id="IPR048333">
    <property type="entry name" value="HA2_WH"/>
</dbReference>
<dbReference type="InterPro" id="IPR011545">
    <property type="entry name" value="DEAD/DEAH_box_helicase_dom"/>
</dbReference>
<evidence type="ECO:0000256" key="1">
    <source>
        <dbReference type="ARBA" id="ARBA00012552"/>
    </source>
</evidence>
<protein>
    <recommendedName>
        <fullName evidence="1">RNA helicase</fullName>
        <ecNumber evidence="1">3.6.4.13</ecNumber>
    </recommendedName>
</protein>
<dbReference type="InterPro" id="IPR014001">
    <property type="entry name" value="Helicase_ATP-bd"/>
</dbReference>
<comment type="catalytic activity">
    <reaction evidence="8">
        <text>ATP + H2O = ADP + phosphate + H(+)</text>
        <dbReference type="Rhea" id="RHEA:13065"/>
        <dbReference type="ChEBI" id="CHEBI:15377"/>
        <dbReference type="ChEBI" id="CHEBI:15378"/>
        <dbReference type="ChEBI" id="CHEBI:30616"/>
        <dbReference type="ChEBI" id="CHEBI:43474"/>
        <dbReference type="ChEBI" id="CHEBI:456216"/>
        <dbReference type="EC" id="3.6.4.13"/>
    </reaction>
</comment>
<evidence type="ECO:0000259" key="10">
    <source>
        <dbReference type="PROSITE" id="PS51192"/>
    </source>
</evidence>
<dbReference type="PROSITE" id="PS51194">
    <property type="entry name" value="HELICASE_CTER"/>
    <property type="match status" value="1"/>
</dbReference>
<dbReference type="GO" id="GO:0003724">
    <property type="term" value="F:RNA helicase activity"/>
    <property type="evidence" value="ECO:0007669"/>
    <property type="project" value="UniProtKB-EC"/>
</dbReference>
<keyword evidence="2" id="KW-0507">mRNA processing</keyword>
<feature type="transmembrane region" description="Helical" evidence="9">
    <location>
        <begin position="110"/>
        <end position="129"/>
    </location>
</feature>
<accession>A0A914I3A0</accession>
<dbReference type="GO" id="GO:0005681">
    <property type="term" value="C:spliceosomal complex"/>
    <property type="evidence" value="ECO:0007669"/>
    <property type="project" value="TreeGrafter"/>
</dbReference>
<keyword evidence="6" id="KW-0067">ATP-binding</keyword>
<dbReference type="InterPro" id="IPR001650">
    <property type="entry name" value="Helicase_C-like"/>
</dbReference>
<dbReference type="SMART" id="SM00847">
    <property type="entry name" value="HA2"/>
    <property type="match status" value="1"/>
</dbReference>
<dbReference type="PROSITE" id="PS00690">
    <property type="entry name" value="DEAH_ATP_HELICASE"/>
    <property type="match status" value="1"/>
</dbReference>
<dbReference type="Gene3D" id="1.20.120.1080">
    <property type="match status" value="1"/>
</dbReference>
<dbReference type="GO" id="GO:0008380">
    <property type="term" value="P:RNA splicing"/>
    <property type="evidence" value="ECO:0007669"/>
    <property type="project" value="UniProtKB-KW"/>
</dbReference>
<dbReference type="EC" id="3.6.4.13" evidence="1"/>
<keyword evidence="9" id="KW-0812">Transmembrane</keyword>
<name>A0A914I3A0_GLORO</name>
<dbReference type="Proteomes" id="UP000887572">
    <property type="component" value="Unplaced"/>
</dbReference>
<dbReference type="PROSITE" id="PS51192">
    <property type="entry name" value="HELICASE_ATP_BIND_1"/>
    <property type="match status" value="1"/>
</dbReference>
<dbReference type="InterPro" id="IPR002464">
    <property type="entry name" value="DNA/RNA_helicase_DEAH_CS"/>
</dbReference>
<keyword evidence="5" id="KW-0347">Helicase</keyword>
<dbReference type="InterPro" id="IPR011709">
    <property type="entry name" value="DEAD-box_helicase_OB_fold"/>
</dbReference>
<dbReference type="SMART" id="SM00487">
    <property type="entry name" value="DEXDc"/>
    <property type="match status" value="1"/>
</dbReference>
<proteinExistence type="predicted"/>
<dbReference type="Pfam" id="PF07717">
    <property type="entry name" value="OB_NTP_bind"/>
    <property type="match status" value="1"/>
</dbReference>
<dbReference type="FunFam" id="3.40.50.300:FF:002125">
    <property type="entry name" value="ATP-dependent helicase HrpB"/>
    <property type="match status" value="1"/>
</dbReference>
<dbReference type="InterPro" id="IPR027417">
    <property type="entry name" value="P-loop_NTPase"/>
</dbReference>
<feature type="transmembrane region" description="Helical" evidence="9">
    <location>
        <begin position="73"/>
        <end position="95"/>
    </location>
</feature>
<dbReference type="InterPro" id="IPR007502">
    <property type="entry name" value="Helicase-assoc_dom"/>
</dbReference>
<dbReference type="PANTHER" id="PTHR18934:SF109">
    <property type="entry name" value="ATP-DEPENDENT RNA HELICASE DHX15 HOMOLOG"/>
    <property type="match status" value="1"/>
</dbReference>
<keyword evidence="9" id="KW-1133">Transmembrane helix</keyword>
<dbReference type="PANTHER" id="PTHR18934">
    <property type="entry name" value="ATP-DEPENDENT RNA HELICASE"/>
    <property type="match status" value="1"/>
</dbReference>
<evidence type="ECO:0000256" key="7">
    <source>
        <dbReference type="ARBA" id="ARBA00023187"/>
    </source>
</evidence>
<dbReference type="Pfam" id="PF00271">
    <property type="entry name" value="Helicase_C"/>
    <property type="match status" value="1"/>
</dbReference>
<dbReference type="CDD" id="cd18791">
    <property type="entry name" value="SF2_C_RHA"/>
    <property type="match status" value="1"/>
</dbReference>
<evidence type="ECO:0000256" key="4">
    <source>
        <dbReference type="ARBA" id="ARBA00022801"/>
    </source>
</evidence>
<sequence>MNSEDTATSLPPKNAPARRPLTIVSNAVKSLFPAVSSRTLLRHYVPLSGALSHTLFAINIFSPSLYTRMFSSYDLAVSNAILFNAHLGLGFFLFFRPHMYHLWRWRRVEFSVFGSVMFNFGSLLCAIFVKGFLRKVKGPARATLSVLLSIFLLSLGRRYIQHIDQRTKLNEVYLSVQNQNDGKNESHCIFRWSYRPSDLRSINTPPIFAKNRMWFISKKQPSSDRDRDNRLPDFNPYTGSTFSDEYRELHHKRTALPVWAFKKEFFSVLEKNQCIILEAETGSGKTTQVPQWCVEWLRHKQRQMMVCCTQPRRLATVTVAKRVAEEMDVPLGREVGYSIRFEEAISHRTLLKYCTDGVLLAEASRDEMLMRYGVILLDEVHERTMISDVLMGMVKRIMKHRKELRVVVMSASLKTGKFKQYFSGCRLLNIPGRSFPVHITYSDWNTEADPDVYISNAVTKAIDIHKTGEPGDILIFVTGQEDVEIGCEMLEEKCRKEYIELEILPLFGSIQHEQHEILMKTQSNGRRRCIVSTNVAETSITIDGVVFVIDPGLCKRKIYDPRKKLDTLLVENISRASAVQRAGRAGRTRPGKCFRLYSEHFFEKILQDIVPEIKHVNLDSVVLRLKKCGIDDIYGFELMDAPSREQIQHSLILLKDLGALDHRGRITPLGEKINRLPVEPPLARTMLESVKLHCSIEVITICAMLSAPNRCFCRPRKKQIQADQAKAKFADDLGDHLTLLRVYNAFISNGRSKQWCYTNFLNHHTLKYAEDVRNQLINVMHRLNLELNRLEPNTPLYPHNILKALLAGSFMKLAYFCADSTGILETAQRGHYVTVESQLNSKKKWGDPSDHYSLHPSSVLFKGKPYGPTHQWILFNEAIQHSQGGNQYLQTVSVVRPEWLAELAPAYRSQIAAKSSEVDKMLKELEPQVSVTDRIRGLALRLFN</sequence>
<evidence type="ECO:0000256" key="9">
    <source>
        <dbReference type="SAM" id="Phobius"/>
    </source>
</evidence>
<keyword evidence="9" id="KW-0472">Membrane</keyword>
<evidence type="ECO:0000256" key="5">
    <source>
        <dbReference type="ARBA" id="ARBA00022806"/>
    </source>
</evidence>
<dbReference type="SMART" id="SM00490">
    <property type="entry name" value="HELICc"/>
    <property type="match status" value="1"/>
</dbReference>
<dbReference type="GO" id="GO:0006397">
    <property type="term" value="P:mRNA processing"/>
    <property type="evidence" value="ECO:0007669"/>
    <property type="project" value="UniProtKB-KW"/>
</dbReference>
<dbReference type="WBParaSite" id="Gr19_v10_g6210.t1">
    <property type="protein sequence ID" value="Gr19_v10_g6210.t1"/>
    <property type="gene ID" value="Gr19_v10_g6210"/>
</dbReference>
<evidence type="ECO:0000313" key="13">
    <source>
        <dbReference type="WBParaSite" id="Gr19_v10_g6210.t1"/>
    </source>
</evidence>
<evidence type="ECO:0000256" key="8">
    <source>
        <dbReference type="ARBA" id="ARBA00047984"/>
    </source>
</evidence>
<dbReference type="Pfam" id="PF21010">
    <property type="entry name" value="HA2_C"/>
    <property type="match status" value="1"/>
</dbReference>
<keyword evidence="4" id="KW-0378">Hydrolase</keyword>
<evidence type="ECO:0000256" key="2">
    <source>
        <dbReference type="ARBA" id="ARBA00022664"/>
    </source>
</evidence>
<organism evidence="12 13">
    <name type="scientific">Globodera rostochiensis</name>
    <name type="common">Golden nematode worm</name>
    <name type="synonym">Heterodera rostochiensis</name>
    <dbReference type="NCBI Taxonomy" id="31243"/>
    <lineage>
        <taxon>Eukaryota</taxon>
        <taxon>Metazoa</taxon>
        <taxon>Ecdysozoa</taxon>
        <taxon>Nematoda</taxon>
        <taxon>Chromadorea</taxon>
        <taxon>Rhabditida</taxon>
        <taxon>Tylenchina</taxon>
        <taxon>Tylenchomorpha</taxon>
        <taxon>Tylenchoidea</taxon>
        <taxon>Heteroderidae</taxon>
        <taxon>Heteroderinae</taxon>
        <taxon>Globodera</taxon>
    </lineage>
</organism>
<keyword evidence="3" id="KW-0547">Nucleotide-binding</keyword>
<evidence type="ECO:0000256" key="3">
    <source>
        <dbReference type="ARBA" id="ARBA00022741"/>
    </source>
</evidence>
<feature type="domain" description="Helicase ATP-binding" evidence="10">
    <location>
        <begin position="266"/>
        <end position="431"/>
    </location>
</feature>